<dbReference type="EMBL" id="CDMZ01005101">
    <property type="protein sequence ID" value="CUC10676.1"/>
    <property type="molecule type" value="Genomic_DNA"/>
</dbReference>
<proteinExistence type="predicted"/>
<feature type="domain" description="MYND-type" evidence="6">
    <location>
        <begin position="524"/>
        <end position="577"/>
    </location>
</feature>
<dbReference type="SUPFAM" id="SSF144232">
    <property type="entry name" value="HIT/MYND zinc finger-like"/>
    <property type="match status" value="1"/>
</dbReference>
<reference evidence="7" key="1">
    <citation type="submission" date="2014-11" db="EMBL/GenBank/DDBJ databases">
        <title>Molecular phylogeny of cliff fern family Woodsiaceae with morphological implications.</title>
        <authorList>
            <person name="Shao Y.-Z."/>
            <person name="Wei R."/>
            <person name="Zhang X.-C."/>
        </authorList>
    </citation>
    <scope>NUCLEOTIDE SEQUENCE</scope>
</reference>
<keyword evidence="3" id="KW-0862">Zinc</keyword>
<feature type="region of interest" description="Disordered" evidence="5">
    <location>
        <begin position="58"/>
        <end position="82"/>
    </location>
</feature>
<dbReference type="Pfam" id="PF01753">
    <property type="entry name" value="zf-MYND"/>
    <property type="match status" value="1"/>
</dbReference>
<name>A0A0K6SAJ5_9ALVE</name>
<keyword evidence="2 4" id="KW-0863">Zinc-finger</keyword>
<evidence type="ECO:0000256" key="2">
    <source>
        <dbReference type="ARBA" id="ARBA00022771"/>
    </source>
</evidence>
<dbReference type="PhylomeDB" id="A0A0K6SAJ5"/>
<feature type="compositionally biased region" description="Basic and acidic residues" evidence="5">
    <location>
        <begin position="499"/>
        <end position="508"/>
    </location>
</feature>
<organism evidence="7">
    <name type="scientific">Chromera velia CCMP2878</name>
    <dbReference type="NCBI Taxonomy" id="1169474"/>
    <lineage>
        <taxon>Eukaryota</taxon>
        <taxon>Sar</taxon>
        <taxon>Alveolata</taxon>
        <taxon>Colpodellida</taxon>
        <taxon>Chromeraceae</taxon>
        <taxon>Chromera</taxon>
    </lineage>
</organism>
<keyword evidence="1" id="KW-0479">Metal-binding</keyword>
<feature type="region of interest" description="Disordered" evidence="5">
    <location>
        <begin position="485"/>
        <end position="508"/>
    </location>
</feature>
<evidence type="ECO:0000256" key="3">
    <source>
        <dbReference type="ARBA" id="ARBA00022833"/>
    </source>
</evidence>
<feature type="region of interest" description="Disordered" evidence="5">
    <location>
        <begin position="557"/>
        <end position="590"/>
    </location>
</feature>
<dbReference type="PROSITE" id="PS50865">
    <property type="entry name" value="ZF_MYND_2"/>
    <property type="match status" value="1"/>
</dbReference>
<evidence type="ECO:0000259" key="6">
    <source>
        <dbReference type="PROSITE" id="PS50865"/>
    </source>
</evidence>
<gene>
    <name evidence="7" type="ORF">Cvel_10970.t1.CR1</name>
</gene>
<protein>
    <recommendedName>
        <fullName evidence="6">MYND-type domain-containing protein</fullName>
    </recommendedName>
</protein>
<dbReference type="AlphaFoldDB" id="A0A0K6SAJ5"/>
<dbReference type="VEuPathDB" id="CryptoDB:Cvel_10970"/>
<dbReference type="InterPro" id="IPR002893">
    <property type="entry name" value="Znf_MYND"/>
</dbReference>
<dbReference type="Gene3D" id="6.10.140.2220">
    <property type="match status" value="1"/>
</dbReference>
<feature type="compositionally biased region" description="Basic and acidic residues" evidence="5">
    <location>
        <begin position="558"/>
        <end position="588"/>
    </location>
</feature>
<feature type="compositionally biased region" description="Low complexity" evidence="5">
    <location>
        <begin position="687"/>
        <end position="699"/>
    </location>
</feature>
<feature type="region of interest" description="Disordered" evidence="5">
    <location>
        <begin position="647"/>
        <end position="699"/>
    </location>
</feature>
<evidence type="ECO:0000256" key="5">
    <source>
        <dbReference type="SAM" id="MobiDB-lite"/>
    </source>
</evidence>
<accession>A0A0K6SAJ5</accession>
<evidence type="ECO:0000256" key="4">
    <source>
        <dbReference type="PROSITE-ProRule" id="PRU00134"/>
    </source>
</evidence>
<sequence>MESEISQGDGKILRSDHPSRQGFIPVVALRGDVNADMRQLASVIVGVKRQLEAALLQGEERQADGNENPDETARRHVPPSSASLKQTIQRGVLSILTSLNELGSLKGENARIVAEDLMIIEDFVPSVLWLFSIDGLLTEEATTSSNTRLTTASAFRDWMADMSKKKIIDAAIRVLTLLVKFVPRLRHILWQSELFIFHLNRVIRSTSEELTHPKENQIRFGSLMDLLTGLYPVSRETVEALNYPQLAGEEERSKGAIDFSRFFRAAFWLAGQRCRACSDKVMVWAQLVCCFETYGMSAEVMQAQRSAFASSEASTDTVHLYRDAITLCNCMVDCHGVNPRMEYLYRVKAIEVTMQNRKIARRKERMKDLKVLREIDEAWQTEVSTIPSGEFPEVPEEALLSEKHSRLYLALLILCLEAPLAKSTSRFSDASEKSGPMKVLLQWFAWQQKKPAGGKEKSTRWTVSDLSLQNLTAFLHEKILPDFGLDKERESQNEEAEGEGEKGKKTSRLLKDSKEMRFQYPYTCAQCGKKSVKAKHCRVCLLISYCSKECQRAHWTKKSGDEGEREGEGDREGKEGCESENCDSRGESEGVVCSKPEDCESTGHVGWCYTHRVRCPLLKKRVTDVILSDNFTFDAPMRRKIIQQSIEETPEENEGHSDPAASLAAGLEGVTLQDNAAPDGAREEDPGSGSAALASSDSV</sequence>
<dbReference type="GO" id="GO:0008270">
    <property type="term" value="F:zinc ion binding"/>
    <property type="evidence" value="ECO:0007669"/>
    <property type="project" value="UniProtKB-KW"/>
</dbReference>
<evidence type="ECO:0000256" key="1">
    <source>
        <dbReference type="ARBA" id="ARBA00022723"/>
    </source>
</evidence>
<evidence type="ECO:0000313" key="7">
    <source>
        <dbReference type="EMBL" id="CUC10676.1"/>
    </source>
</evidence>